<dbReference type="InterPro" id="IPR011009">
    <property type="entry name" value="Kinase-like_dom_sf"/>
</dbReference>
<dbReference type="Gene3D" id="3.30.200.20">
    <property type="entry name" value="Phosphorylase Kinase, domain 1"/>
    <property type="match status" value="1"/>
</dbReference>
<organism evidence="3 4">
    <name type="scientific">Paragonimus skrjabini miyazakii</name>
    <dbReference type="NCBI Taxonomy" id="59628"/>
    <lineage>
        <taxon>Eukaryota</taxon>
        <taxon>Metazoa</taxon>
        <taxon>Spiralia</taxon>
        <taxon>Lophotrochozoa</taxon>
        <taxon>Platyhelminthes</taxon>
        <taxon>Trematoda</taxon>
        <taxon>Digenea</taxon>
        <taxon>Plagiorchiida</taxon>
        <taxon>Troglotremata</taxon>
        <taxon>Troglotrematidae</taxon>
        <taxon>Paragonimus</taxon>
    </lineage>
</organism>
<dbReference type="PANTHER" id="PTHR44329:SF253">
    <property type="entry name" value="KINASE SUPPRESSOR OF RAS 2"/>
    <property type="match status" value="1"/>
</dbReference>
<feature type="region of interest" description="Disordered" evidence="1">
    <location>
        <begin position="579"/>
        <end position="600"/>
    </location>
</feature>
<dbReference type="GO" id="GO:0005524">
    <property type="term" value="F:ATP binding"/>
    <property type="evidence" value="ECO:0007669"/>
    <property type="project" value="InterPro"/>
</dbReference>
<dbReference type="OrthoDB" id="774951at2759"/>
<evidence type="ECO:0000313" key="4">
    <source>
        <dbReference type="Proteomes" id="UP000822476"/>
    </source>
</evidence>
<feature type="region of interest" description="Disordered" evidence="1">
    <location>
        <begin position="40"/>
        <end position="69"/>
    </location>
</feature>
<feature type="region of interest" description="Disordered" evidence="1">
    <location>
        <begin position="116"/>
        <end position="165"/>
    </location>
</feature>
<feature type="compositionally biased region" description="Low complexity" evidence="1">
    <location>
        <begin position="584"/>
        <end position="599"/>
    </location>
</feature>
<proteinExistence type="predicted"/>
<reference evidence="3" key="1">
    <citation type="submission" date="2019-07" db="EMBL/GenBank/DDBJ databases">
        <title>Annotation for the trematode Paragonimus miyazaki's.</title>
        <authorList>
            <person name="Choi Y.-J."/>
        </authorList>
    </citation>
    <scope>NUCLEOTIDE SEQUENCE</scope>
    <source>
        <strain evidence="3">Japan</strain>
    </source>
</reference>
<feature type="domain" description="Protein kinase" evidence="2">
    <location>
        <begin position="617"/>
        <end position="1036"/>
    </location>
</feature>
<evidence type="ECO:0000256" key="1">
    <source>
        <dbReference type="SAM" id="MobiDB-lite"/>
    </source>
</evidence>
<dbReference type="PROSITE" id="PS50011">
    <property type="entry name" value="PROTEIN_KINASE_DOM"/>
    <property type="match status" value="1"/>
</dbReference>
<sequence length="1051" mass="118779">MNRIEGTCQPGSQRTAVYRSRSCRVEKLVNCFSGLKSNIENDDDDSPVLKPSSMSATVSPERSISPQVHTWQCDRPVSSSSAGINLNLLLPTSSEDSSVELPVSMDSHRIHWSHINSDQHRSDAPLDSRSNSPELPSSATSKQSSVDVTLSSNVSASKETKNSGTLDLPTYTVRIESMFASIRNVFSRCLDNIHAKTSDFNVVKTDSLNKTSTETYKQLCQKLSMDNRASSSKTEPSPIESPSSSTLKMAPNGKLDLPAEADKLQGLSFLLDEQCNTGEVQRLVQAVTAATVREAEIEAAERRRRETCSLAGFRHLALRKRKLGWYNPTYLSRQRLCVPVVRDINVRHSSNSDCKVCTCRDKPVLSLDAFTNRRVLFNSACSSPNPEYVWINPSDTMLTRTMLSESQSAVRMNEFDSNSSFYQNRTYSQLETTFSCTAKLDSPITGSNDKHNCARCGRPLKDSSSVSIIPFNSTVRNLQNPLEWVKPERYLDYVISNEHNIDPHIAVLEQIHSFACCQDNVDPIPTQFTTARGRLHRSLSVALLDDNFQHDFHEREFCPTSKSRWPIVKRSSSWPPNSADYVVHGSPSGSSSSHTTTDDSISERYPDYEFNIPFRDIKLTECIGKGNRKSIYKGRWHGAVVVHIFDNLTREEEIRFRRDVMRLMMTRHENIALFMGACIEPPTFAIVTSACIGISLYEKLRFEHEKLSRRFPLYVLQQVANALDYLHSRMEPIVVRHLNSRNIFLQPKVILCLTDHASMECNYQTPGCIPVSCESIRYIAPEILDLLNDTKTINFLRLLGSTSSFSPDDPISCIVQNPGLLSLHLSDKDFKNGLCSAQLHHSSSSKQLSSRLHSRSPSAERRHVSAPIANRSTMYKHCDVETDTNLAGLSTKSLIMTKFAKENEHLEYQQNSSNYQNVGPPCGRTGGNTLLMEHCKRERFSPKITLFLNEDWFNETTDVYAFGTIIFEVHTRKYPFQNLDLISYMTGIRAGDRDEKPVRCFFPEATKMLMLSCWAQSPALRPTMEQITQELMHSHLLYGRQQSDPINTHWF</sequence>
<dbReference type="EMBL" id="JTDE01000712">
    <property type="protein sequence ID" value="KAF7260531.1"/>
    <property type="molecule type" value="Genomic_DNA"/>
</dbReference>
<feature type="compositionally biased region" description="Polar residues" evidence="1">
    <location>
        <begin position="52"/>
        <end position="69"/>
    </location>
</feature>
<dbReference type="SUPFAM" id="SSF56112">
    <property type="entry name" value="Protein kinase-like (PK-like)"/>
    <property type="match status" value="2"/>
</dbReference>
<name>A0A8S9Z5V0_9TREM</name>
<feature type="region of interest" description="Disordered" evidence="1">
    <location>
        <begin position="225"/>
        <end position="254"/>
    </location>
</feature>
<dbReference type="PANTHER" id="PTHR44329">
    <property type="entry name" value="SERINE/THREONINE-PROTEIN KINASE TNNI3K-RELATED"/>
    <property type="match status" value="1"/>
</dbReference>
<gene>
    <name evidence="3" type="ORF">EG68_04076</name>
</gene>
<dbReference type="AlphaFoldDB" id="A0A8S9Z5V0"/>
<feature type="compositionally biased region" description="Basic and acidic residues" evidence="1">
    <location>
        <begin position="117"/>
        <end position="126"/>
    </location>
</feature>
<dbReference type="InterPro" id="IPR001245">
    <property type="entry name" value="Ser-Thr/Tyr_kinase_cat_dom"/>
</dbReference>
<feature type="compositionally biased region" description="Low complexity" evidence="1">
    <location>
        <begin position="230"/>
        <end position="246"/>
    </location>
</feature>
<dbReference type="InterPro" id="IPR051681">
    <property type="entry name" value="Ser/Thr_Kinases-Pseudokinases"/>
</dbReference>
<dbReference type="Proteomes" id="UP000822476">
    <property type="component" value="Unassembled WGS sequence"/>
</dbReference>
<feature type="compositionally biased region" description="Polar residues" evidence="1">
    <location>
        <begin position="128"/>
        <end position="165"/>
    </location>
</feature>
<evidence type="ECO:0000259" key="2">
    <source>
        <dbReference type="PROSITE" id="PS50011"/>
    </source>
</evidence>
<accession>A0A8S9Z5V0</accession>
<dbReference type="Pfam" id="PF07714">
    <property type="entry name" value="PK_Tyr_Ser-Thr"/>
    <property type="match status" value="2"/>
</dbReference>
<keyword evidence="4" id="KW-1185">Reference proteome</keyword>
<protein>
    <recommendedName>
        <fullName evidence="2">Protein kinase domain-containing protein</fullName>
    </recommendedName>
</protein>
<dbReference type="Gene3D" id="1.10.510.10">
    <property type="entry name" value="Transferase(Phosphotransferase) domain 1"/>
    <property type="match status" value="2"/>
</dbReference>
<dbReference type="GO" id="GO:0004674">
    <property type="term" value="F:protein serine/threonine kinase activity"/>
    <property type="evidence" value="ECO:0007669"/>
    <property type="project" value="TreeGrafter"/>
</dbReference>
<evidence type="ECO:0000313" key="3">
    <source>
        <dbReference type="EMBL" id="KAF7260531.1"/>
    </source>
</evidence>
<dbReference type="InterPro" id="IPR000719">
    <property type="entry name" value="Prot_kinase_dom"/>
</dbReference>
<comment type="caution">
    <text evidence="3">The sequence shown here is derived from an EMBL/GenBank/DDBJ whole genome shotgun (WGS) entry which is preliminary data.</text>
</comment>